<accession>A0A3M7R497</accession>
<evidence type="ECO:0000313" key="2">
    <source>
        <dbReference type="Proteomes" id="UP000276133"/>
    </source>
</evidence>
<dbReference type="EMBL" id="REGN01004295">
    <property type="protein sequence ID" value="RNA18194.1"/>
    <property type="molecule type" value="Genomic_DNA"/>
</dbReference>
<dbReference type="Proteomes" id="UP000276133">
    <property type="component" value="Unassembled WGS sequence"/>
</dbReference>
<comment type="caution">
    <text evidence="1">The sequence shown here is derived from an EMBL/GenBank/DDBJ whole genome shotgun (WGS) entry which is preliminary data.</text>
</comment>
<evidence type="ECO:0000313" key="1">
    <source>
        <dbReference type="EMBL" id="RNA18194.1"/>
    </source>
</evidence>
<proteinExistence type="predicted"/>
<gene>
    <name evidence="1" type="ORF">BpHYR1_050296</name>
</gene>
<keyword evidence="2" id="KW-1185">Reference proteome</keyword>
<organism evidence="1 2">
    <name type="scientific">Brachionus plicatilis</name>
    <name type="common">Marine rotifer</name>
    <name type="synonym">Brachionus muelleri</name>
    <dbReference type="NCBI Taxonomy" id="10195"/>
    <lineage>
        <taxon>Eukaryota</taxon>
        <taxon>Metazoa</taxon>
        <taxon>Spiralia</taxon>
        <taxon>Gnathifera</taxon>
        <taxon>Rotifera</taxon>
        <taxon>Eurotatoria</taxon>
        <taxon>Monogononta</taxon>
        <taxon>Pseudotrocha</taxon>
        <taxon>Ploima</taxon>
        <taxon>Brachionidae</taxon>
        <taxon>Brachionus</taxon>
    </lineage>
</organism>
<dbReference type="AlphaFoldDB" id="A0A3M7R497"/>
<sequence>MQIKNLLYCQQKQGNMNIEECDQHSQAYKTGLGQIEILIYKIDHDYLLQVAYTLIETYFVAPSLPKIFFLTNFIKFVFAIHKTLLHSNKLLYIDISKYTLISVIPQTSSVTSLTWKRK</sequence>
<protein>
    <submittedName>
        <fullName evidence="1">Uncharacterized protein</fullName>
    </submittedName>
</protein>
<reference evidence="1 2" key="1">
    <citation type="journal article" date="2018" name="Sci. Rep.">
        <title>Genomic signatures of local adaptation to the degree of environmental predictability in rotifers.</title>
        <authorList>
            <person name="Franch-Gras L."/>
            <person name="Hahn C."/>
            <person name="Garcia-Roger E.M."/>
            <person name="Carmona M.J."/>
            <person name="Serra M."/>
            <person name="Gomez A."/>
        </authorList>
    </citation>
    <scope>NUCLEOTIDE SEQUENCE [LARGE SCALE GENOMIC DNA]</scope>
    <source>
        <strain evidence="1">HYR1</strain>
    </source>
</reference>
<name>A0A3M7R497_BRAPC</name>